<dbReference type="InterPro" id="IPR036291">
    <property type="entry name" value="NAD(P)-bd_dom_sf"/>
</dbReference>
<sequence length="247" mass="26935">MQPYSPAPDLLRDRVILITGAGDGIGRCLARACATYGATVVLLGRTIKKLEAVYDEIEQAGHPQPALYPLNLEGASPKDYSDLAAAIDSNFGRLDGLVHNAGWVGALTPLANYDLEMWFRVMQTNLNAPFMMTHELLGLLNRANDASVIFTTDAVADAGKAYYGAYAVAKGGVQVMAKMLAEEVEANTHIRVNTIDPGPVRTNLRIRTYPGMEPEVWPLPDSIIDTYLYLLGPDSREVRGQLLHAQH</sequence>
<dbReference type="Gene3D" id="3.40.50.720">
    <property type="entry name" value="NAD(P)-binding Rossmann-like Domain"/>
    <property type="match status" value="1"/>
</dbReference>
<proteinExistence type="inferred from homology"/>
<gene>
    <name evidence="3" type="ORF">C7443_11020</name>
</gene>
<comment type="similarity">
    <text evidence="1">Belongs to the short-chain dehydrogenases/reductases (SDR) family.</text>
</comment>
<reference evidence="3 4" key="1">
    <citation type="submission" date="2018-05" db="EMBL/GenBank/DDBJ databases">
        <title>Genomic Encyclopedia of Type Strains, Phase IV (KMG-IV): sequencing the most valuable type-strain genomes for metagenomic binning, comparative biology and taxonomic classification.</title>
        <authorList>
            <person name="Goeker M."/>
        </authorList>
    </citation>
    <scope>NUCLEOTIDE SEQUENCE [LARGE SCALE GENOMIC DNA]</scope>
    <source>
        <strain evidence="3 4">DSM 23606</strain>
    </source>
</reference>
<evidence type="ECO:0000256" key="2">
    <source>
        <dbReference type="ARBA" id="ARBA00023002"/>
    </source>
</evidence>
<dbReference type="SUPFAM" id="SSF51735">
    <property type="entry name" value="NAD(P)-binding Rossmann-fold domains"/>
    <property type="match status" value="1"/>
</dbReference>
<dbReference type="PANTHER" id="PTHR42901:SF1">
    <property type="entry name" value="ALCOHOL DEHYDROGENASE"/>
    <property type="match status" value="1"/>
</dbReference>
<dbReference type="InterPro" id="IPR002347">
    <property type="entry name" value="SDR_fam"/>
</dbReference>
<organism evidence="3 4">
    <name type="scientific">Plasticicumulans acidivorans</name>
    <dbReference type="NCBI Taxonomy" id="886464"/>
    <lineage>
        <taxon>Bacteria</taxon>
        <taxon>Pseudomonadati</taxon>
        <taxon>Pseudomonadota</taxon>
        <taxon>Gammaproteobacteria</taxon>
        <taxon>Candidatus Competibacteraceae</taxon>
        <taxon>Plasticicumulans</taxon>
    </lineage>
</organism>
<name>A0A317MRH7_9GAMM</name>
<dbReference type="RefSeq" id="WP_110019533.1">
    <property type="nucleotide sequence ID" value="NZ_QGTJ01000010.1"/>
</dbReference>
<accession>A0A317MRH7</accession>
<evidence type="ECO:0000256" key="1">
    <source>
        <dbReference type="ARBA" id="ARBA00006484"/>
    </source>
</evidence>
<dbReference type="PANTHER" id="PTHR42901">
    <property type="entry name" value="ALCOHOL DEHYDROGENASE"/>
    <property type="match status" value="1"/>
</dbReference>
<dbReference type="NCBIfam" id="NF006509">
    <property type="entry name" value="PRK08945.1"/>
    <property type="match status" value="1"/>
</dbReference>
<dbReference type="OrthoDB" id="9790785at2"/>
<evidence type="ECO:0000313" key="3">
    <source>
        <dbReference type="EMBL" id="PWV59475.1"/>
    </source>
</evidence>
<comment type="caution">
    <text evidence="3">The sequence shown here is derived from an EMBL/GenBank/DDBJ whole genome shotgun (WGS) entry which is preliminary data.</text>
</comment>
<dbReference type="Pfam" id="PF00106">
    <property type="entry name" value="adh_short"/>
    <property type="match status" value="1"/>
</dbReference>
<dbReference type="GO" id="GO:0016491">
    <property type="term" value="F:oxidoreductase activity"/>
    <property type="evidence" value="ECO:0007669"/>
    <property type="project" value="UniProtKB-KW"/>
</dbReference>
<dbReference type="EMBL" id="QGTJ01000010">
    <property type="protein sequence ID" value="PWV59475.1"/>
    <property type="molecule type" value="Genomic_DNA"/>
</dbReference>
<protein>
    <submittedName>
        <fullName evidence="3">NAD(P)-dependent dehydrogenase (Short-subunit alcohol dehydrogenase family)</fullName>
    </submittedName>
</protein>
<dbReference type="AlphaFoldDB" id="A0A317MRH7"/>
<dbReference type="PRINTS" id="PR00081">
    <property type="entry name" value="GDHRDH"/>
</dbReference>
<dbReference type="PROSITE" id="PS00061">
    <property type="entry name" value="ADH_SHORT"/>
    <property type="match status" value="1"/>
</dbReference>
<keyword evidence="4" id="KW-1185">Reference proteome</keyword>
<evidence type="ECO:0000313" key="4">
    <source>
        <dbReference type="Proteomes" id="UP000246569"/>
    </source>
</evidence>
<dbReference type="InterPro" id="IPR020904">
    <property type="entry name" value="Sc_DH/Rdtase_CS"/>
</dbReference>
<dbReference type="Proteomes" id="UP000246569">
    <property type="component" value="Unassembled WGS sequence"/>
</dbReference>
<keyword evidence="2" id="KW-0560">Oxidoreductase</keyword>